<name>A0A3M7SGU4_BRAPC</name>
<proteinExistence type="predicted"/>
<sequence length="76" mass="9274">MKFMLILNKNKSNLKTKKLKTFLRKSIINFVEVGNSEVDKTKIPFKYQWLQKRIFFEHSDDSSLVFKYYLDQFLNF</sequence>
<accession>A0A3M7SGU4</accession>
<dbReference type="AlphaFoldDB" id="A0A3M7SGU4"/>
<evidence type="ECO:0000313" key="2">
    <source>
        <dbReference type="Proteomes" id="UP000276133"/>
    </source>
</evidence>
<comment type="caution">
    <text evidence="1">The sequence shown here is derived from an EMBL/GenBank/DDBJ whole genome shotgun (WGS) entry which is preliminary data.</text>
</comment>
<dbReference type="EMBL" id="REGN01001411">
    <property type="protein sequence ID" value="RNA34808.1"/>
    <property type="molecule type" value="Genomic_DNA"/>
</dbReference>
<gene>
    <name evidence="1" type="ORF">BpHYR1_042898</name>
</gene>
<protein>
    <submittedName>
        <fullName evidence="1">Uncharacterized protein</fullName>
    </submittedName>
</protein>
<organism evidence="1 2">
    <name type="scientific">Brachionus plicatilis</name>
    <name type="common">Marine rotifer</name>
    <name type="synonym">Brachionus muelleri</name>
    <dbReference type="NCBI Taxonomy" id="10195"/>
    <lineage>
        <taxon>Eukaryota</taxon>
        <taxon>Metazoa</taxon>
        <taxon>Spiralia</taxon>
        <taxon>Gnathifera</taxon>
        <taxon>Rotifera</taxon>
        <taxon>Eurotatoria</taxon>
        <taxon>Monogononta</taxon>
        <taxon>Pseudotrocha</taxon>
        <taxon>Ploima</taxon>
        <taxon>Brachionidae</taxon>
        <taxon>Brachionus</taxon>
    </lineage>
</organism>
<evidence type="ECO:0000313" key="1">
    <source>
        <dbReference type="EMBL" id="RNA34808.1"/>
    </source>
</evidence>
<reference evidence="1 2" key="1">
    <citation type="journal article" date="2018" name="Sci. Rep.">
        <title>Genomic signatures of local adaptation to the degree of environmental predictability in rotifers.</title>
        <authorList>
            <person name="Franch-Gras L."/>
            <person name="Hahn C."/>
            <person name="Garcia-Roger E.M."/>
            <person name="Carmona M.J."/>
            <person name="Serra M."/>
            <person name="Gomez A."/>
        </authorList>
    </citation>
    <scope>NUCLEOTIDE SEQUENCE [LARGE SCALE GENOMIC DNA]</scope>
    <source>
        <strain evidence="1">HYR1</strain>
    </source>
</reference>
<keyword evidence="2" id="KW-1185">Reference proteome</keyword>
<dbReference type="Proteomes" id="UP000276133">
    <property type="component" value="Unassembled WGS sequence"/>
</dbReference>